<proteinExistence type="predicted"/>
<protein>
    <submittedName>
        <fullName evidence="2">PilZ domain-containing protein</fullName>
    </submittedName>
</protein>
<keyword evidence="3" id="KW-1185">Reference proteome</keyword>
<feature type="domain" description="PilZ" evidence="1">
    <location>
        <begin position="116"/>
        <end position="207"/>
    </location>
</feature>
<accession>A0ABT4BBL6</accession>
<organism evidence="2 3">
    <name type="scientific">Paractinoplanes pyxinae</name>
    <dbReference type="NCBI Taxonomy" id="2997416"/>
    <lineage>
        <taxon>Bacteria</taxon>
        <taxon>Bacillati</taxon>
        <taxon>Actinomycetota</taxon>
        <taxon>Actinomycetes</taxon>
        <taxon>Micromonosporales</taxon>
        <taxon>Micromonosporaceae</taxon>
        <taxon>Paractinoplanes</taxon>
    </lineage>
</organism>
<dbReference type="Pfam" id="PF07238">
    <property type="entry name" value="PilZ"/>
    <property type="match status" value="1"/>
</dbReference>
<gene>
    <name evidence="2" type="ORF">OWR29_33790</name>
</gene>
<evidence type="ECO:0000313" key="3">
    <source>
        <dbReference type="Proteomes" id="UP001151002"/>
    </source>
</evidence>
<dbReference type="Gene3D" id="2.40.10.220">
    <property type="entry name" value="predicted glycosyltransferase like domains"/>
    <property type="match status" value="1"/>
</dbReference>
<dbReference type="Proteomes" id="UP001151002">
    <property type="component" value="Unassembled WGS sequence"/>
</dbReference>
<name>A0ABT4BBL6_9ACTN</name>
<dbReference type="RefSeq" id="WP_267567439.1">
    <property type="nucleotide sequence ID" value="NZ_JAPNTZ010000013.1"/>
</dbReference>
<evidence type="ECO:0000259" key="1">
    <source>
        <dbReference type="Pfam" id="PF07238"/>
    </source>
</evidence>
<sequence>MAADLPVTMSTPMLPADGSYVEMTSHAASGETLSDVRVVQATAAMITLSLALDDLPPADAEVTLRWAAAPRGRYAVTGNVAGIDENRVRVTLAGEPAIEQSRDYVRGGGGEAIVLILPGQAAAEGTIHDLSEGAVRAHFTDVEVTSGDEITLRMQVGEEIVEFPARAVKVSSVRQQIPRRGPLIVELVAVFTAADEHQARIIRRYIFSQQLKARSRPS</sequence>
<comment type="caution">
    <text evidence="2">The sequence shown here is derived from an EMBL/GenBank/DDBJ whole genome shotgun (WGS) entry which is preliminary data.</text>
</comment>
<reference evidence="2" key="1">
    <citation type="submission" date="2022-11" db="EMBL/GenBank/DDBJ databases">
        <authorList>
            <person name="Somphong A."/>
            <person name="Phongsopitanun W."/>
        </authorList>
    </citation>
    <scope>NUCLEOTIDE SEQUENCE</scope>
    <source>
        <strain evidence="2">Pm04-4</strain>
    </source>
</reference>
<dbReference type="InterPro" id="IPR009875">
    <property type="entry name" value="PilZ_domain"/>
</dbReference>
<dbReference type="EMBL" id="JAPNTZ010000013">
    <property type="protein sequence ID" value="MCY1142993.1"/>
    <property type="molecule type" value="Genomic_DNA"/>
</dbReference>
<evidence type="ECO:0000313" key="2">
    <source>
        <dbReference type="EMBL" id="MCY1142993.1"/>
    </source>
</evidence>